<dbReference type="Proteomes" id="UP000480943">
    <property type="component" value="Unassembled WGS sequence"/>
</dbReference>
<accession>A0AAD3WX24</accession>
<name>A0AAD3WX24_PHODD</name>
<keyword evidence="1" id="KW-0732">Signal</keyword>
<proteinExistence type="predicted"/>
<gene>
    <name evidence="2" type="ORF">F6450_14125</name>
</gene>
<dbReference type="AlphaFoldDB" id="A0AAD3WX24"/>
<evidence type="ECO:0000256" key="1">
    <source>
        <dbReference type="SAM" id="SignalP"/>
    </source>
</evidence>
<sequence length="159" mass="18440">MSYCSTKLIGWLVFSSSLVAWDCSAMICQPELSEVAVVDACNVSPSSPSLFSYASPWRLDTLDRGRLFWNHWDKLNVETPVFTEYQASTFYGLGFWVPEKYEYQPADADDPEDWIRQHGLQMSFGMTGSDPNSPRFRFDYRWHEREESGLSMHVQIPFQ</sequence>
<reference evidence="2 3" key="1">
    <citation type="submission" date="2019-09" db="EMBL/GenBank/DDBJ databases">
        <title>Photobacterium damselae subsp. damselae CDC-2227-81, a human clinical isolate.</title>
        <authorList>
            <person name="Osorio C.R."/>
        </authorList>
    </citation>
    <scope>NUCLEOTIDE SEQUENCE [LARGE SCALE GENOMIC DNA]</scope>
    <source>
        <strain evidence="2 3">CDC-2227-81</strain>
    </source>
</reference>
<comment type="caution">
    <text evidence="2">The sequence shown here is derived from an EMBL/GenBank/DDBJ whole genome shotgun (WGS) entry which is preliminary data.</text>
</comment>
<evidence type="ECO:0000313" key="2">
    <source>
        <dbReference type="EMBL" id="KAB1179113.1"/>
    </source>
</evidence>
<dbReference type="RefSeq" id="WP_136039161.1">
    <property type="nucleotide sequence ID" value="NZ_CP090486.1"/>
</dbReference>
<feature type="signal peptide" evidence="1">
    <location>
        <begin position="1"/>
        <end position="20"/>
    </location>
</feature>
<organism evidence="2 3">
    <name type="scientific">Photobacterium damselae subsp. damselae</name>
    <name type="common">Listonella damsela</name>
    <dbReference type="NCBI Taxonomy" id="85581"/>
    <lineage>
        <taxon>Bacteria</taxon>
        <taxon>Pseudomonadati</taxon>
        <taxon>Pseudomonadota</taxon>
        <taxon>Gammaproteobacteria</taxon>
        <taxon>Vibrionales</taxon>
        <taxon>Vibrionaceae</taxon>
        <taxon>Photobacterium</taxon>
    </lineage>
</organism>
<protein>
    <submittedName>
        <fullName evidence="2">Uncharacterized protein</fullName>
    </submittedName>
</protein>
<evidence type="ECO:0000313" key="3">
    <source>
        <dbReference type="Proteomes" id="UP000480943"/>
    </source>
</evidence>
<feature type="chain" id="PRO_5042185607" evidence="1">
    <location>
        <begin position="21"/>
        <end position="159"/>
    </location>
</feature>
<dbReference type="EMBL" id="VZUQ01000072">
    <property type="protein sequence ID" value="KAB1179113.1"/>
    <property type="molecule type" value="Genomic_DNA"/>
</dbReference>